<sequence>MTEDQGKGNTPSDRLEEIKREEKEDASSYYAQGDTKDNVNEEAELSKPVEDVNARKEEMNMLKAVAFLGFGMAALAIIFILFFVRDLDTRVVDVDGAVTTLEEKMAPLRQHVDDSIAKVNQDIAGLDNKIGSYERVMAVMELKRALATVQGMSMGNSANIKSKSNQVVAEIESLLVELGSKAGAGRMPAGIVSLKEAPAAPGVPIEEPVHAEEPAASIEEPPVDEEPAPEELTEPIEGESEVSETEEAPAEEAPAEEGGDEGEEDEEEEEEEE</sequence>
<proteinExistence type="predicted"/>
<feature type="region of interest" description="Disordered" evidence="1">
    <location>
        <begin position="1"/>
        <end position="47"/>
    </location>
</feature>
<evidence type="ECO:0000256" key="1">
    <source>
        <dbReference type="SAM" id="MobiDB-lite"/>
    </source>
</evidence>
<evidence type="ECO:0000256" key="2">
    <source>
        <dbReference type="SAM" id="Phobius"/>
    </source>
</evidence>
<protein>
    <submittedName>
        <fullName evidence="3">Uncharacterized protein</fullName>
    </submittedName>
</protein>
<feature type="transmembrane region" description="Helical" evidence="2">
    <location>
        <begin position="64"/>
        <end position="84"/>
    </location>
</feature>
<dbReference type="EMBL" id="UINC01005170">
    <property type="protein sequence ID" value="SVA19555.1"/>
    <property type="molecule type" value="Genomic_DNA"/>
</dbReference>
<keyword evidence="2" id="KW-0812">Transmembrane</keyword>
<dbReference type="Gene3D" id="1.20.5.170">
    <property type="match status" value="1"/>
</dbReference>
<gene>
    <name evidence="3" type="ORF">METZ01_LOCUS72409</name>
</gene>
<accession>A0A381TU32</accession>
<feature type="compositionally biased region" description="Basic and acidic residues" evidence="1">
    <location>
        <begin position="13"/>
        <end position="26"/>
    </location>
</feature>
<feature type="compositionally biased region" description="Basic and acidic residues" evidence="1">
    <location>
        <begin position="34"/>
        <end position="47"/>
    </location>
</feature>
<reference evidence="3" key="1">
    <citation type="submission" date="2018-05" db="EMBL/GenBank/DDBJ databases">
        <authorList>
            <person name="Lanie J.A."/>
            <person name="Ng W.-L."/>
            <person name="Kazmierczak K.M."/>
            <person name="Andrzejewski T.M."/>
            <person name="Davidsen T.M."/>
            <person name="Wayne K.J."/>
            <person name="Tettelin H."/>
            <person name="Glass J.I."/>
            <person name="Rusch D."/>
            <person name="Podicherti R."/>
            <person name="Tsui H.-C.T."/>
            <person name="Winkler M.E."/>
        </authorList>
    </citation>
    <scope>NUCLEOTIDE SEQUENCE</scope>
</reference>
<organism evidence="3">
    <name type="scientific">marine metagenome</name>
    <dbReference type="NCBI Taxonomy" id="408172"/>
    <lineage>
        <taxon>unclassified sequences</taxon>
        <taxon>metagenomes</taxon>
        <taxon>ecological metagenomes</taxon>
    </lineage>
</organism>
<feature type="region of interest" description="Disordered" evidence="1">
    <location>
        <begin position="210"/>
        <end position="273"/>
    </location>
</feature>
<dbReference type="AlphaFoldDB" id="A0A381TU32"/>
<feature type="compositionally biased region" description="Acidic residues" evidence="1">
    <location>
        <begin position="221"/>
        <end position="273"/>
    </location>
</feature>
<evidence type="ECO:0000313" key="3">
    <source>
        <dbReference type="EMBL" id="SVA19555.1"/>
    </source>
</evidence>
<keyword evidence="2" id="KW-1133">Transmembrane helix</keyword>
<keyword evidence="2" id="KW-0472">Membrane</keyword>
<name>A0A381TU32_9ZZZZ</name>